<dbReference type="PANTHER" id="PTHR37947">
    <property type="entry name" value="BLL2462 PROTEIN"/>
    <property type="match status" value="1"/>
</dbReference>
<dbReference type="EMBL" id="JBHSCY010000002">
    <property type="protein sequence ID" value="MFC4269347.1"/>
    <property type="molecule type" value="Genomic_DNA"/>
</dbReference>
<gene>
    <name evidence="1" type="ORF">ACFOWD_10550</name>
</gene>
<sequence length="633" mass="73255">MLSLFLLLLLFINPKINTSKNIDLKPTLSVLVDNSKSISYFKAAETVKNNINKLTLNKDLKEKFNIEIYAFGEDVNNKDTLDFSNENTNIYKSINRVNSLNKNKLSPIILISDGNQTVGTDYQFLKSNQKIYPVLVGDTTKYSDLRISQLNVNKYNFLGNEFPVEIILNYEGLNTVNTQLSIQKNNKTVYRKNLSFSKDNNSKTIQTNLTSTKEGIQYYTAILTPLNSEKNTINNKKTFSIETINERTNILILSSILHPDLGALKKAISKKKQNNVNIKLISENNFNLNDYQLVILYQPNNQFTNILNKIKEERLNYFLIAGTKTNWNFLNSKSLGFTKSAINQVENYTPIFNSSYITFLQNDIGFNSFPPLEDKFGKIDFQKEHQVLLYQSINGIRTESPLLASFSENNQKTGVLFGENIWKWRATTFLNTNSFSDFDEFIGNIIQYLASTKKRNRLEVDIELIYAANSTINVNAFFTDKNYKFDSRANLEITITNKDTNVISKFPFSLKNNNYQVNIENLLSGDYTYQVRVLEQNITRNGTFKITDYQIEEQFTNANSSKMKQLAKQTEGKFYYVSQLDDLINQLVNDDTYFTIQKQVKKLQQLIDWKWILFIIILLLSTEWFIRKYLGKI</sequence>
<organism evidence="1 2">
    <name type="scientific">Polaribacter marinivivus</name>
    <dbReference type="NCBI Taxonomy" id="1524260"/>
    <lineage>
        <taxon>Bacteria</taxon>
        <taxon>Pseudomonadati</taxon>
        <taxon>Bacteroidota</taxon>
        <taxon>Flavobacteriia</taxon>
        <taxon>Flavobacteriales</taxon>
        <taxon>Flavobacteriaceae</taxon>
    </lineage>
</organism>
<evidence type="ECO:0000313" key="1">
    <source>
        <dbReference type="EMBL" id="MFC4269347.1"/>
    </source>
</evidence>
<dbReference type="InterPro" id="IPR029062">
    <property type="entry name" value="Class_I_gatase-like"/>
</dbReference>
<keyword evidence="2" id="KW-1185">Reference proteome</keyword>
<dbReference type="InterPro" id="IPR036465">
    <property type="entry name" value="vWFA_dom_sf"/>
</dbReference>
<dbReference type="Proteomes" id="UP001595826">
    <property type="component" value="Unassembled WGS sequence"/>
</dbReference>
<comment type="caution">
    <text evidence="1">The sequence shown here is derived from an EMBL/GenBank/DDBJ whole genome shotgun (WGS) entry which is preliminary data.</text>
</comment>
<accession>A0ABV8RC61</accession>
<reference evidence="2" key="1">
    <citation type="journal article" date="2019" name="Int. J. Syst. Evol. Microbiol.">
        <title>The Global Catalogue of Microorganisms (GCM) 10K type strain sequencing project: providing services to taxonomists for standard genome sequencing and annotation.</title>
        <authorList>
            <consortium name="The Broad Institute Genomics Platform"/>
            <consortium name="The Broad Institute Genome Sequencing Center for Infectious Disease"/>
            <person name="Wu L."/>
            <person name="Ma J."/>
        </authorList>
    </citation>
    <scope>NUCLEOTIDE SEQUENCE [LARGE SCALE GENOMIC DNA]</scope>
    <source>
        <strain evidence="2">CECT 8655</strain>
    </source>
</reference>
<dbReference type="SUPFAM" id="SSF53300">
    <property type="entry name" value="vWA-like"/>
    <property type="match status" value="1"/>
</dbReference>
<protein>
    <submittedName>
        <fullName evidence="1">VWA domain-containing protein</fullName>
    </submittedName>
</protein>
<proteinExistence type="predicted"/>
<name>A0ABV8RC61_9FLAO</name>
<dbReference type="RefSeq" id="WP_377410399.1">
    <property type="nucleotide sequence ID" value="NZ_JBHSCY010000002.1"/>
</dbReference>
<evidence type="ECO:0000313" key="2">
    <source>
        <dbReference type="Proteomes" id="UP001595826"/>
    </source>
</evidence>
<dbReference type="SUPFAM" id="SSF52317">
    <property type="entry name" value="Class I glutamine amidotransferase-like"/>
    <property type="match status" value="1"/>
</dbReference>
<dbReference type="PANTHER" id="PTHR37947:SF1">
    <property type="entry name" value="BLL2462 PROTEIN"/>
    <property type="match status" value="1"/>
</dbReference>